<keyword evidence="1" id="KW-0812">Transmembrane</keyword>
<comment type="caution">
    <text evidence="2">The sequence shown here is derived from an EMBL/GenBank/DDBJ whole genome shotgun (WGS) entry which is preliminary data.</text>
</comment>
<evidence type="ECO:0000256" key="1">
    <source>
        <dbReference type="SAM" id="Phobius"/>
    </source>
</evidence>
<feature type="transmembrane region" description="Helical" evidence="1">
    <location>
        <begin position="12"/>
        <end position="31"/>
    </location>
</feature>
<dbReference type="Proteomes" id="UP000318416">
    <property type="component" value="Unassembled WGS sequence"/>
</dbReference>
<accession>A0A561EUM9</accession>
<feature type="transmembrane region" description="Helical" evidence="1">
    <location>
        <begin position="43"/>
        <end position="68"/>
    </location>
</feature>
<keyword evidence="1" id="KW-0472">Membrane</keyword>
<sequence>MIPPVRHLTAARVLFLAYAALLIALAIGATLHPWTDPLDDSQALPTVALAAAAPAAVIPLVVAGVGGVLDTPEFNALVVLVALAEVALVHRAARARARTRRSGEAITAVGSWTTEPD</sequence>
<gene>
    <name evidence="2" type="ORF">FB465_4403</name>
</gene>
<dbReference type="AlphaFoldDB" id="A0A561EUM9"/>
<dbReference type="RefSeq" id="WP_145792963.1">
    <property type="nucleotide sequence ID" value="NZ_BAAABR010000033.1"/>
</dbReference>
<dbReference type="EMBL" id="VIVR01000001">
    <property type="protein sequence ID" value="TWE19287.1"/>
    <property type="molecule type" value="Genomic_DNA"/>
</dbReference>
<evidence type="ECO:0000313" key="3">
    <source>
        <dbReference type="Proteomes" id="UP000318416"/>
    </source>
</evidence>
<keyword evidence="1" id="KW-1133">Transmembrane helix</keyword>
<organism evidence="2 3">
    <name type="scientific">Kitasatospora atroaurantiaca</name>
    <dbReference type="NCBI Taxonomy" id="285545"/>
    <lineage>
        <taxon>Bacteria</taxon>
        <taxon>Bacillati</taxon>
        <taxon>Actinomycetota</taxon>
        <taxon>Actinomycetes</taxon>
        <taxon>Kitasatosporales</taxon>
        <taxon>Streptomycetaceae</taxon>
        <taxon>Kitasatospora</taxon>
    </lineage>
</organism>
<protein>
    <submittedName>
        <fullName evidence="2">Uncharacterized protein</fullName>
    </submittedName>
</protein>
<evidence type="ECO:0000313" key="2">
    <source>
        <dbReference type="EMBL" id="TWE19287.1"/>
    </source>
</evidence>
<reference evidence="2 3" key="1">
    <citation type="submission" date="2019-06" db="EMBL/GenBank/DDBJ databases">
        <title>Sequencing the genomes of 1000 actinobacteria strains.</title>
        <authorList>
            <person name="Klenk H.-P."/>
        </authorList>
    </citation>
    <scope>NUCLEOTIDE SEQUENCE [LARGE SCALE GENOMIC DNA]</scope>
    <source>
        <strain evidence="2 3">DSM 41649</strain>
    </source>
</reference>
<proteinExistence type="predicted"/>
<name>A0A561EUM9_9ACTN</name>
<keyword evidence="3" id="KW-1185">Reference proteome</keyword>